<gene>
    <name evidence="2" type="ORF">Dda_5426</name>
</gene>
<comment type="caution">
    <text evidence="2">The sequence shown here is derived from an EMBL/GenBank/DDBJ whole genome shotgun (WGS) entry which is preliminary data.</text>
</comment>
<dbReference type="AlphaFoldDB" id="A0AAD6IYA4"/>
<proteinExistence type="predicted"/>
<dbReference type="EMBL" id="JAQGDS010000006">
    <property type="protein sequence ID" value="KAJ6259785.1"/>
    <property type="molecule type" value="Genomic_DNA"/>
</dbReference>
<accession>A0AAD6IYA4</accession>
<feature type="compositionally biased region" description="Basic and acidic residues" evidence="1">
    <location>
        <begin position="8"/>
        <end position="18"/>
    </location>
</feature>
<evidence type="ECO:0000313" key="2">
    <source>
        <dbReference type="EMBL" id="KAJ6259785.1"/>
    </source>
</evidence>
<keyword evidence="3" id="KW-1185">Reference proteome</keyword>
<organism evidence="2 3">
    <name type="scientific">Drechslerella dactyloides</name>
    <name type="common">Nematode-trapping fungus</name>
    <name type="synonym">Arthrobotrys dactyloides</name>
    <dbReference type="NCBI Taxonomy" id="74499"/>
    <lineage>
        <taxon>Eukaryota</taxon>
        <taxon>Fungi</taxon>
        <taxon>Dikarya</taxon>
        <taxon>Ascomycota</taxon>
        <taxon>Pezizomycotina</taxon>
        <taxon>Orbiliomycetes</taxon>
        <taxon>Orbiliales</taxon>
        <taxon>Orbiliaceae</taxon>
        <taxon>Drechslerella</taxon>
    </lineage>
</organism>
<name>A0AAD6IYA4_DREDA</name>
<sequence>MHMHKREHVPSENAEERLSTASPKKKKKKRDDGDGGVTEIKIKIKISDGLLHFLSASSSSLSSFYLRRLQAHIKQPSSAPGAPSALH</sequence>
<evidence type="ECO:0000256" key="1">
    <source>
        <dbReference type="SAM" id="MobiDB-lite"/>
    </source>
</evidence>
<reference evidence="2" key="1">
    <citation type="submission" date="2023-01" db="EMBL/GenBank/DDBJ databases">
        <title>The chitinases involved in constricting ring structure development in the nematode-trapping fungus Drechslerella dactyloides.</title>
        <authorList>
            <person name="Wang R."/>
            <person name="Zhang L."/>
            <person name="Tang P."/>
            <person name="Li S."/>
            <person name="Liang L."/>
        </authorList>
    </citation>
    <scope>NUCLEOTIDE SEQUENCE</scope>
    <source>
        <strain evidence="2">YMF1.00031</strain>
    </source>
</reference>
<dbReference type="Proteomes" id="UP001221413">
    <property type="component" value="Unassembled WGS sequence"/>
</dbReference>
<protein>
    <submittedName>
        <fullName evidence="2">Uncharacterized protein</fullName>
    </submittedName>
</protein>
<feature type="region of interest" description="Disordered" evidence="1">
    <location>
        <begin position="1"/>
        <end position="38"/>
    </location>
</feature>
<evidence type="ECO:0000313" key="3">
    <source>
        <dbReference type="Proteomes" id="UP001221413"/>
    </source>
</evidence>